<dbReference type="Proteomes" id="UP001549167">
    <property type="component" value="Unassembled WGS sequence"/>
</dbReference>
<dbReference type="PANTHER" id="PTHR23131">
    <property type="entry name" value="ENDORIBONUCLEASE LACTB2"/>
    <property type="match status" value="1"/>
</dbReference>
<accession>A0ABV2KS38</accession>
<organism evidence="2 3">
    <name type="scientific">Alkalibacillus flavidus</name>
    <dbReference type="NCBI Taxonomy" id="546021"/>
    <lineage>
        <taxon>Bacteria</taxon>
        <taxon>Bacillati</taxon>
        <taxon>Bacillota</taxon>
        <taxon>Bacilli</taxon>
        <taxon>Bacillales</taxon>
        <taxon>Bacillaceae</taxon>
        <taxon>Alkalibacillus</taxon>
    </lineage>
</organism>
<dbReference type="InterPro" id="IPR050662">
    <property type="entry name" value="Sec-metab_biosynth-thioest"/>
</dbReference>
<dbReference type="PANTHER" id="PTHR23131:SF4">
    <property type="entry name" value="METALLO-BETA-LACTAMASE SUPERFAMILY POTEIN"/>
    <property type="match status" value="1"/>
</dbReference>
<feature type="domain" description="Metallo-beta-lactamase" evidence="1">
    <location>
        <begin position="18"/>
        <end position="231"/>
    </location>
</feature>
<comment type="caution">
    <text evidence="2">The sequence shown here is derived from an EMBL/GenBank/DDBJ whole genome shotgun (WGS) entry which is preliminary data.</text>
</comment>
<dbReference type="Pfam" id="PF00753">
    <property type="entry name" value="Lactamase_B"/>
    <property type="match status" value="1"/>
</dbReference>
<dbReference type="SUPFAM" id="SSF56281">
    <property type="entry name" value="Metallo-hydrolase/oxidoreductase"/>
    <property type="match status" value="1"/>
</dbReference>
<evidence type="ECO:0000313" key="3">
    <source>
        <dbReference type="Proteomes" id="UP001549167"/>
    </source>
</evidence>
<dbReference type="InterPro" id="IPR036866">
    <property type="entry name" value="RibonucZ/Hydroxyglut_hydro"/>
</dbReference>
<evidence type="ECO:0000259" key="1">
    <source>
        <dbReference type="SMART" id="SM00849"/>
    </source>
</evidence>
<dbReference type="InterPro" id="IPR001279">
    <property type="entry name" value="Metallo-B-lactamas"/>
</dbReference>
<dbReference type="RefSeq" id="WP_354218938.1">
    <property type="nucleotide sequence ID" value="NZ_JBEPMX010000001.1"/>
</dbReference>
<dbReference type="SMART" id="SM00849">
    <property type="entry name" value="Lactamase_B"/>
    <property type="match status" value="1"/>
</dbReference>
<reference evidence="2 3" key="1">
    <citation type="submission" date="2024-06" db="EMBL/GenBank/DDBJ databases">
        <title>Genomic Encyclopedia of Type Strains, Phase IV (KMG-IV): sequencing the most valuable type-strain genomes for metagenomic binning, comparative biology and taxonomic classification.</title>
        <authorList>
            <person name="Goeker M."/>
        </authorList>
    </citation>
    <scope>NUCLEOTIDE SEQUENCE [LARGE SCALE GENOMIC DNA]</scope>
    <source>
        <strain evidence="2 3">DSM 23520</strain>
    </source>
</reference>
<gene>
    <name evidence="2" type="ORF">ABID56_000477</name>
</gene>
<sequence length="324" mass="37187">MAENLYQITMPTPYAVGDVHSYVLIDDVVTLFDAGVDTDDAWQAMVRQLSDVGLTPSDIDQIVLTHHHPDHTGLIHRFDDVQAIYGHAITNLWLNQESSYFDHYRAFFAKLYDQFGVPETFRKVDKTINNAFRYQGKRPVTHIIDEGDTIPSLEDWSIIETKGHAQSHLSFLRQTDGTLISGDHLLKHISSNPILEAPLEGEVDRPKPLLNYRRTLTKLQSLDIQSVLPGHGDIFDYNSKLIQHRLTRQEERAQKVLDYVLEHRLEATPFNICQFLFPKHYEKQFGLTMSETIGQLDYLEASGDIEAVYSKQVLTYKPTKQSVY</sequence>
<protein>
    <submittedName>
        <fullName evidence="2">Glyoxylase-like metal-dependent hydrolase (Beta-lactamase superfamily II)</fullName>
    </submittedName>
</protein>
<evidence type="ECO:0000313" key="2">
    <source>
        <dbReference type="EMBL" id="MET3682398.1"/>
    </source>
</evidence>
<dbReference type="Gene3D" id="3.60.15.10">
    <property type="entry name" value="Ribonuclease Z/Hydroxyacylglutathione hydrolase-like"/>
    <property type="match status" value="1"/>
</dbReference>
<name>A0ABV2KS38_9BACI</name>
<dbReference type="EMBL" id="JBEPMX010000001">
    <property type="protein sequence ID" value="MET3682398.1"/>
    <property type="molecule type" value="Genomic_DNA"/>
</dbReference>
<keyword evidence="3" id="KW-1185">Reference proteome</keyword>
<proteinExistence type="predicted"/>